<protein>
    <submittedName>
        <fullName evidence="1">Uncharacterized protein</fullName>
    </submittedName>
</protein>
<evidence type="ECO:0000313" key="1">
    <source>
        <dbReference type="EMBL" id="KXS21190.1"/>
    </source>
</evidence>
<evidence type="ECO:0000313" key="2">
    <source>
        <dbReference type="Proteomes" id="UP000070544"/>
    </source>
</evidence>
<dbReference type="EMBL" id="KQ965733">
    <property type="protein sequence ID" value="KXS21190.1"/>
    <property type="molecule type" value="Genomic_DNA"/>
</dbReference>
<dbReference type="Proteomes" id="UP000070544">
    <property type="component" value="Unassembled WGS sequence"/>
</dbReference>
<dbReference type="AlphaFoldDB" id="A0A139AWT7"/>
<proteinExistence type="predicted"/>
<name>A0A139AWT7_GONPJ</name>
<accession>A0A139AWT7</accession>
<sequence length="112" mass="12138">MSLSYFSAPTPICELLRESIWGTVDGESGQRNGCKLKPRLNNRHLSLQSKITSTSRDLEVVPEIGSILRASPTIPSIPNVPSVPGSPCFGSGKRQNCKSHTLVCHPKLASMH</sequence>
<gene>
    <name evidence="1" type="ORF">M427DRAFT_313293</name>
</gene>
<keyword evidence="2" id="KW-1185">Reference proteome</keyword>
<organism evidence="1 2">
    <name type="scientific">Gonapodya prolifera (strain JEL478)</name>
    <name type="common">Monoblepharis prolifera</name>
    <dbReference type="NCBI Taxonomy" id="1344416"/>
    <lineage>
        <taxon>Eukaryota</taxon>
        <taxon>Fungi</taxon>
        <taxon>Fungi incertae sedis</taxon>
        <taxon>Chytridiomycota</taxon>
        <taxon>Chytridiomycota incertae sedis</taxon>
        <taxon>Monoblepharidomycetes</taxon>
        <taxon>Monoblepharidales</taxon>
        <taxon>Gonapodyaceae</taxon>
        <taxon>Gonapodya</taxon>
    </lineage>
</organism>
<reference evidence="1 2" key="1">
    <citation type="journal article" date="2015" name="Genome Biol. Evol.">
        <title>Phylogenomic analyses indicate that early fungi evolved digesting cell walls of algal ancestors of land plants.</title>
        <authorList>
            <person name="Chang Y."/>
            <person name="Wang S."/>
            <person name="Sekimoto S."/>
            <person name="Aerts A.L."/>
            <person name="Choi C."/>
            <person name="Clum A."/>
            <person name="LaButti K.M."/>
            <person name="Lindquist E.A."/>
            <person name="Yee Ngan C."/>
            <person name="Ohm R.A."/>
            <person name="Salamov A.A."/>
            <person name="Grigoriev I.V."/>
            <person name="Spatafora J.W."/>
            <person name="Berbee M.L."/>
        </authorList>
    </citation>
    <scope>NUCLEOTIDE SEQUENCE [LARGE SCALE GENOMIC DNA]</scope>
    <source>
        <strain evidence="1 2">JEL478</strain>
    </source>
</reference>